<evidence type="ECO:0000256" key="5">
    <source>
        <dbReference type="ARBA" id="ARBA00007417"/>
    </source>
</evidence>
<sequence length="375" mass="41435">MKNTTDMEQDRQYMKMALELAQKGMGFTAPNPMVGAVIVKNGRIIGQGYHRKYGELHAEREALAVCTEEPKGASIYVTLEPCCHYGKQPPCVNAILEAGIRRVIIGSSDPNPLVAGKGIRILKDHGIEVTENILKEECDKLNEAFFYYIQNKKPYVVMKYAMTMDGKIAAYTGESKWVTGEAARIHVQEQRLKYTGIMVGVGTVLADDPMLTCRLENSRNPVRIICDSHLRTPLTSKIVRTAETIPTILASSSKDQQKIKNYEELGCQVLYVPEKNGHIDLNRLMELLGAAKIDSILLEGGGSLNWSALESGIVQKVQTYIAPKLFGGEEAKTPVEGKGFPDPASAVLLKNSEIIRLGDDFLIESEVKRNVYGNC</sequence>
<dbReference type="PIRSF" id="PIRSF006769">
    <property type="entry name" value="RibD"/>
    <property type="match status" value="1"/>
</dbReference>
<dbReference type="PROSITE" id="PS00903">
    <property type="entry name" value="CYT_DCMP_DEAMINASES_1"/>
    <property type="match status" value="1"/>
</dbReference>
<dbReference type="GO" id="GO:0008270">
    <property type="term" value="F:zinc ion binding"/>
    <property type="evidence" value="ECO:0007669"/>
    <property type="project" value="InterPro"/>
</dbReference>
<feature type="domain" description="CMP/dCMP-type deaminase" evidence="19">
    <location>
        <begin position="8"/>
        <end position="130"/>
    </location>
</feature>
<dbReference type="Proteomes" id="UP000095712">
    <property type="component" value="Unassembled WGS sequence"/>
</dbReference>
<dbReference type="NCBIfam" id="TIGR00227">
    <property type="entry name" value="ribD_Cterm"/>
    <property type="match status" value="1"/>
</dbReference>
<evidence type="ECO:0000256" key="2">
    <source>
        <dbReference type="ARBA" id="ARBA00004882"/>
    </source>
</evidence>
<dbReference type="EMBL" id="CZAW01000004">
    <property type="protein sequence ID" value="CUP09462.1"/>
    <property type="molecule type" value="Genomic_DNA"/>
</dbReference>
<dbReference type="InterPro" id="IPR016193">
    <property type="entry name" value="Cytidine_deaminase-like"/>
</dbReference>
<gene>
    <name evidence="20" type="primary">ribD</name>
    <name evidence="20" type="ORF">ERS852523_00540</name>
</gene>
<name>A0A174KBZ6_9FIRM</name>
<feature type="binding site" evidence="17">
    <location>
        <position position="203"/>
    </location>
    <ligand>
        <name>substrate</name>
    </ligand>
</feature>
<dbReference type="PANTHER" id="PTHR38011">
    <property type="entry name" value="DIHYDROFOLATE REDUCTASE FAMILY PROTEIN (AFU_ORTHOLOGUE AFUA_8G06820)"/>
    <property type="match status" value="1"/>
</dbReference>
<comment type="pathway">
    <text evidence="3 15">Cofactor biosynthesis; riboflavin biosynthesis; 5-amino-6-(D-ribitylamino)uracil from GTP: step 3/4.</text>
</comment>
<feature type="binding site" evidence="18">
    <location>
        <position position="82"/>
    </location>
    <ligand>
        <name>Zn(2+)</name>
        <dbReference type="ChEBI" id="CHEBI:29105"/>
        <note>catalytic</note>
    </ligand>
</feature>
<dbReference type="InterPro" id="IPR002125">
    <property type="entry name" value="CMP_dCMP_dom"/>
</dbReference>
<evidence type="ECO:0000256" key="11">
    <source>
        <dbReference type="ARBA" id="ARBA00023002"/>
    </source>
</evidence>
<keyword evidence="12" id="KW-0511">Multifunctional enzyme</keyword>
<evidence type="ECO:0000256" key="16">
    <source>
        <dbReference type="PIRSR" id="PIRSR006769-1"/>
    </source>
</evidence>
<evidence type="ECO:0000256" key="1">
    <source>
        <dbReference type="ARBA" id="ARBA00002151"/>
    </source>
</evidence>
<evidence type="ECO:0000256" key="12">
    <source>
        <dbReference type="ARBA" id="ARBA00023268"/>
    </source>
</evidence>
<dbReference type="SUPFAM" id="SSF53927">
    <property type="entry name" value="Cytidine deaminase-like"/>
    <property type="match status" value="1"/>
</dbReference>
<feature type="binding site" evidence="17">
    <location>
        <position position="175"/>
    </location>
    <ligand>
        <name>substrate</name>
    </ligand>
</feature>
<feature type="binding site" evidence="17">
    <location>
        <position position="211"/>
    </location>
    <ligand>
        <name>substrate</name>
    </ligand>
</feature>
<dbReference type="GO" id="GO:0008835">
    <property type="term" value="F:diaminohydroxyphosphoribosylaminopyrimidine deaminase activity"/>
    <property type="evidence" value="ECO:0007669"/>
    <property type="project" value="UniProtKB-EC"/>
</dbReference>
<evidence type="ECO:0000256" key="17">
    <source>
        <dbReference type="PIRSR" id="PIRSR006769-2"/>
    </source>
</evidence>
<dbReference type="Gene3D" id="3.40.430.10">
    <property type="entry name" value="Dihydrofolate Reductase, subunit A"/>
    <property type="match status" value="1"/>
</dbReference>
<dbReference type="Gene3D" id="3.40.140.10">
    <property type="entry name" value="Cytidine Deaminase, domain 2"/>
    <property type="match status" value="1"/>
</dbReference>
<dbReference type="AlphaFoldDB" id="A0A174KBZ6"/>
<dbReference type="FunFam" id="3.40.140.10:FF:000025">
    <property type="entry name" value="Riboflavin biosynthesis protein RibD"/>
    <property type="match status" value="1"/>
</dbReference>
<comment type="catalytic activity">
    <reaction evidence="14 15">
        <text>2,5-diamino-6-hydroxy-4-(5-phosphoribosylamino)-pyrimidine + H2O + H(+) = 5-amino-6-(5-phospho-D-ribosylamino)uracil + NH4(+)</text>
        <dbReference type="Rhea" id="RHEA:21868"/>
        <dbReference type="ChEBI" id="CHEBI:15377"/>
        <dbReference type="ChEBI" id="CHEBI:15378"/>
        <dbReference type="ChEBI" id="CHEBI:28938"/>
        <dbReference type="ChEBI" id="CHEBI:58453"/>
        <dbReference type="ChEBI" id="CHEBI:58614"/>
        <dbReference type="EC" id="3.5.4.26"/>
    </reaction>
</comment>
<comment type="catalytic activity">
    <reaction evidence="13 15">
        <text>5-amino-6-(5-phospho-D-ribitylamino)uracil + NADP(+) = 5-amino-6-(5-phospho-D-ribosylamino)uracil + NADPH + H(+)</text>
        <dbReference type="Rhea" id="RHEA:17845"/>
        <dbReference type="ChEBI" id="CHEBI:15378"/>
        <dbReference type="ChEBI" id="CHEBI:57783"/>
        <dbReference type="ChEBI" id="CHEBI:58349"/>
        <dbReference type="ChEBI" id="CHEBI:58421"/>
        <dbReference type="ChEBI" id="CHEBI:58453"/>
        <dbReference type="EC" id="1.1.1.193"/>
    </reaction>
</comment>
<evidence type="ECO:0000256" key="14">
    <source>
        <dbReference type="ARBA" id="ARBA00049886"/>
    </source>
</evidence>
<evidence type="ECO:0000256" key="6">
    <source>
        <dbReference type="ARBA" id="ARBA00022619"/>
    </source>
</evidence>
<feature type="binding site" evidence="17">
    <location>
        <begin position="301"/>
        <end position="307"/>
    </location>
    <ligand>
        <name>NADP(+)</name>
        <dbReference type="ChEBI" id="CHEBI:58349"/>
    </ligand>
</feature>
<feature type="active site" description="Proton donor" evidence="16">
    <location>
        <position position="59"/>
    </location>
</feature>
<keyword evidence="8 15" id="KW-0378">Hydrolase</keyword>
<feature type="binding site" evidence="17">
    <location>
        <position position="299"/>
    </location>
    <ligand>
        <name>substrate</name>
    </ligand>
</feature>
<dbReference type="InterPro" id="IPR002734">
    <property type="entry name" value="RibDG_C"/>
</dbReference>
<comment type="cofactor">
    <cofactor evidence="15 18">
        <name>Zn(2+)</name>
        <dbReference type="ChEBI" id="CHEBI:29105"/>
    </cofactor>
    <text evidence="15 18">Binds 1 zinc ion.</text>
</comment>
<proteinExistence type="inferred from homology"/>
<dbReference type="InterPro" id="IPR024072">
    <property type="entry name" value="DHFR-like_dom_sf"/>
</dbReference>
<comment type="similarity">
    <text evidence="5 15">In the C-terminal section; belongs to the HTP reductase family.</text>
</comment>
<evidence type="ECO:0000313" key="20">
    <source>
        <dbReference type="EMBL" id="CUP09462.1"/>
    </source>
</evidence>
<evidence type="ECO:0000256" key="10">
    <source>
        <dbReference type="ARBA" id="ARBA00022857"/>
    </source>
</evidence>
<keyword evidence="7 15" id="KW-0479">Metal-binding</keyword>
<feature type="binding site" evidence="17">
    <location>
        <position position="177"/>
    </location>
    <ligand>
        <name>NADP(+)</name>
        <dbReference type="ChEBI" id="CHEBI:58349"/>
    </ligand>
</feature>
<dbReference type="InterPro" id="IPR050765">
    <property type="entry name" value="Riboflavin_Biosynth_HTPR"/>
</dbReference>
<keyword evidence="6 15" id="KW-0686">Riboflavin biosynthesis</keyword>
<dbReference type="GO" id="GO:0009231">
    <property type="term" value="P:riboflavin biosynthetic process"/>
    <property type="evidence" value="ECO:0007669"/>
    <property type="project" value="UniProtKB-UniPathway"/>
</dbReference>
<dbReference type="CDD" id="cd01284">
    <property type="entry name" value="Riboflavin_deaminase-reductase"/>
    <property type="match status" value="1"/>
</dbReference>
<feature type="binding site" evidence="18">
    <location>
        <position position="57"/>
    </location>
    <ligand>
        <name>Zn(2+)</name>
        <dbReference type="ChEBI" id="CHEBI:29105"/>
        <note>catalytic</note>
    </ligand>
</feature>
<dbReference type="GO" id="GO:0050661">
    <property type="term" value="F:NADP binding"/>
    <property type="evidence" value="ECO:0007669"/>
    <property type="project" value="InterPro"/>
</dbReference>
<dbReference type="SUPFAM" id="SSF53597">
    <property type="entry name" value="Dihydrofolate reductase-like"/>
    <property type="match status" value="1"/>
</dbReference>
<comment type="similarity">
    <text evidence="4 15">In the N-terminal section; belongs to the cytidine and deoxycytidylate deaminase family.</text>
</comment>
<evidence type="ECO:0000256" key="4">
    <source>
        <dbReference type="ARBA" id="ARBA00005259"/>
    </source>
</evidence>
<evidence type="ECO:0000259" key="19">
    <source>
        <dbReference type="PROSITE" id="PS51747"/>
    </source>
</evidence>
<feature type="binding site" evidence="18">
    <location>
        <position position="91"/>
    </location>
    <ligand>
        <name>Zn(2+)</name>
        <dbReference type="ChEBI" id="CHEBI:29105"/>
        <note>catalytic</note>
    </ligand>
</feature>
<keyword evidence="9 15" id="KW-0862">Zinc</keyword>
<dbReference type="EC" id="3.5.4.26" evidence="15"/>
<dbReference type="NCBIfam" id="TIGR00326">
    <property type="entry name" value="eubact_ribD"/>
    <property type="match status" value="1"/>
</dbReference>
<evidence type="ECO:0000313" key="21">
    <source>
        <dbReference type="Proteomes" id="UP000095712"/>
    </source>
</evidence>
<dbReference type="Pfam" id="PF01872">
    <property type="entry name" value="RibD_C"/>
    <property type="match status" value="1"/>
</dbReference>
<comment type="pathway">
    <text evidence="2 15">Cofactor biosynthesis; riboflavin biosynthesis; 5-amino-6-(D-ribitylamino)uracil from GTP: step 2/4.</text>
</comment>
<dbReference type="InterPro" id="IPR004794">
    <property type="entry name" value="Eubact_RibD"/>
</dbReference>
<dbReference type="PROSITE" id="PS51747">
    <property type="entry name" value="CYT_DCMP_DEAMINASES_2"/>
    <property type="match status" value="1"/>
</dbReference>
<evidence type="ECO:0000256" key="9">
    <source>
        <dbReference type="ARBA" id="ARBA00022833"/>
    </source>
</evidence>
<evidence type="ECO:0000256" key="7">
    <source>
        <dbReference type="ARBA" id="ARBA00022723"/>
    </source>
</evidence>
<keyword evidence="10 15" id="KW-0521">NADP</keyword>
<protein>
    <recommendedName>
        <fullName evidence="15">Riboflavin biosynthesis protein RibD</fullName>
    </recommendedName>
    <domain>
        <recommendedName>
            <fullName evidence="15">Diaminohydroxyphosphoribosylaminopyrimidine deaminase</fullName>
            <shortName evidence="15">DRAP deaminase</shortName>
            <ecNumber evidence="15">3.5.4.26</ecNumber>
        </recommendedName>
        <alternativeName>
            <fullName evidence="15">Riboflavin-specific deaminase</fullName>
        </alternativeName>
    </domain>
    <domain>
        <recommendedName>
            <fullName evidence="15">5-amino-6-(5-phosphoribosylamino)uracil reductase</fullName>
            <ecNumber evidence="15">1.1.1.193</ecNumber>
        </recommendedName>
        <alternativeName>
            <fullName evidence="15">HTP reductase</fullName>
        </alternativeName>
    </domain>
</protein>
<evidence type="ECO:0000256" key="8">
    <source>
        <dbReference type="ARBA" id="ARBA00022801"/>
    </source>
</evidence>
<dbReference type="InterPro" id="IPR011549">
    <property type="entry name" value="RibD_C"/>
</dbReference>
<dbReference type="PANTHER" id="PTHR38011:SF7">
    <property type="entry name" value="2,5-DIAMINO-6-RIBOSYLAMINO-4(3H)-PYRIMIDINONE 5'-PHOSPHATE REDUCTASE"/>
    <property type="match status" value="1"/>
</dbReference>
<comment type="function">
    <text evidence="1 15">Converts 2,5-diamino-6-(ribosylamino)-4(3h)-pyrimidinone 5'-phosphate into 5-amino-6-(ribosylamino)-2,4(1h,3h)-pyrimidinedione 5'-phosphate.</text>
</comment>
<feature type="binding site" evidence="17">
    <location>
        <position position="214"/>
    </location>
    <ligand>
        <name>substrate</name>
    </ligand>
</feature>
<organism evidence="20 21">
    <name type="scientific">Blautia wexlerae</name>
    <dbReference type="NCBI Taxonomy" id="418240"/>
    <lineage>
        <taxon>Bacteria</taxon>
        <taxon>Bacillati</taxon>
        <taxon>Bacillota</taxon>
        <taxon>Clostridia</taxon>
        <taxon>Lachnospirales</taxon>
        <taxon>Lachnospiraceae</taxon>
        <taxon>Blautia</taxon>
    </lineage>
</organism>
<evidence type="ECO:0000256" key="18">
    <source>
        <dbReference type="PIRSR" id="PIRSR006769-3"/>
    </source>
</evidence>
<feature type="binding site" evidence="17">
    <location>
        <position position="228"/>
    </location>
    <ligand>
        <name>NADP(+)</name>
        <dbReference type="ChEBI" id="CHEBI:58349"/>
    </ligand>
</feature>
<accession>A0A174KBZ6</accession>
<reference evidence="20 21" key="1">
    <citation type="submission" date="2015-09" db="EMBL/GenBank/DDBJ databases">
        <authorList>
            <consortium name="Pathogen Informatics"/>
        </authorList>
    </citation>
    <scope>NUCLEOTIDE SEQUENCE [LARGE SCALE GENOMIC DNA]</scope>
    <source>
        <strain evidence="20 21">2789STDY5834911</strain>
    </source>
</reference>
<dbReference type="UniPathway" id="UPA00275">
    <property type="reaction ID" value="UER00401"/>
</dbReference>
<evidence type="ECO:0000256" key="3">
    <source>
        <dbReference type="ARBA" id="ARBA00004910"/>
    </source>
</evidence>
<dbReference type="GO" id="GO:0008703">
    <property type="term" value="F:5-amino-6-(5-phosphoribosylamino)uracil reductase activity"/>
    <property type="evidence" value="ECO:0007669"/>
    <property type="project" value="UniProtKB-EC"/>
</dbReference>
<evidence type="ECO:0000256" key="13">
    <source>
        <dbReference type="ARBA" id="ARBA00049861"/>
    </source>
</evidence>
<feature type="binding site" evidence="17">
    <location>
        <position position="161"/>
    </location>
    <ligand>
        <name>NADP(+)</name>
        <dbReference type="ChEBI" id="CHEBI:58349"/>
    </ligand>
</feature>
<feature type="binding site" evidence="17">
    <location>
        <position position="191"/>
    </location>
    <ligand>
        <name>substrate</name>
    </ligand>
</feature>
<keyword evidence="11 15" id="KW-0560">Oxidoreductase</keyword>
<feature type="binding site" evidence="17">
    <location>
        <position position="207"/>
    </location>
    <ligand>
        <name>NADP(+)</name>
        <dbReference type="ChEBI" id="CHEBI:58349"/>
    </ligand>
</feature>
<dbReference type="InterPro" id="IPR016192">
    <property type="entry name" value="APOBEC/CMP_deaminase_Zn-bd"/>
</dbReference>
<evidence type="ECO:0000256" key="15">
    <source>
        <dbReference type="PIRNR" id="PIRNR006769"/>
    </source>
</evidence>
<dbReference type="EC" id="1.1.1.193" evidence="15"/>
<dbReference type="Pfam" id="PF00383">
    <property type="entry name" value="dCMP_cyt_deam_1"/>
    <property type="match status" value="1"/>
</dbReference>